<evidence type="ECO:0000256" key="6">
    <source>
        <dbReference type="ARBA" id="ARBA00034687"/>
    </source>
</evidence>
<comment type="subcellular location">
    <subcellularLocation>
        <location evidence="1">Cytoplasm</location>
        <location evidence="1">Cytoskeleton</location>
    </subcellularLocation>
</comment>
<dbReference type="EMBL" id="SJOL01007804">
    <property type="protein sequence ID" value="TGZ61822.1"/>
    <property type="molecule type" value="Genomic_DNA"/>
</dbReference>
<dbReference type="CDD" id="cd04646">
    <property type="entry name" value="LbH_Dynactin_6"/>
    <property type="match status" value="1"/>
</dbReference>
<evidence type="ECO:0000256" key="3">
    <source>
        <dbReference type="ARBA" id="ARBA00016573"/>
    </source>
</evidence>
<dbReference type="GO" id="GO:0007052">
    <property type="term" value="P:mitotic spindle organization"/>
    <property type="evidence" value="ECO:0007669"/>
    <property type="project" value="TreeGrafter"/>
</dbReference>
<dbReference type="AlphaFoldDB" id="A0A4S2LE93"/>
<evidence type="ECO:0000256" key="2">
    <source>
        <dbReference type="ARBA" id="ARBA00007719"/>
    </source>
</evidence>
<comment type="similarity">
    <text evidence="2">Belongs to the dynactin subunits 5/6 family. Dynactin subunit 6 subfamily.</text>
</comment>
<dbReference type="OrthoDB" id="2355at2759"/>
<dbReference type="GO" id="GO:0005869">
    <property type="term" value="C:dynactin complex"/>
    <property type="evidence" value="ECO:0007669"/>
    <property type="project" value="InterPro"/>
</dbReference>
<evidence type="ECO:0000313" key="7">
    <source>
        <dbReference type="EMBL" id="TGZ61822.1"/>
    </source>
</evidence>
<evidence type="ECO:0000256" key="5">
    <source>
        <dbReference type="ARBA" id="ARBA00023212"/>
    </source>
</evidence>
<dbReference type="PANTHER" id="PTHR13072">
    <property type="entry name" value="DYNACTIN 6"/>
    <property type="match status" value="1"/>
</dbReference>
<evidence type="ECO:0000256" key="4">
    <source>
        <dbReference type="ARBA" id="ARBA00022490"/>
    </source>
</evidence>
<dbReference type="InterPro" id="IPR011004">
    <property type="entry name" value="Trimer_LpxA-like_sf"/>
</dbReference>
<comment type="caution">
    <text evidence="7">The sequence shown here is derived from an EMBL/GenBank/DDBJ whole genome shotgun (WGS) entry which is preliminary data.</text>
</comment>
<organism evidence="7 8">
    <name type="scientific">Opisthorchis felineus</name>
    <dbReference type="NCBI Taxonomy" id="147828"/>
    <lineage>
        <taxon>Eukaryota</taxon>
        <taxon>Metazoa</taxon>
        <taxon>Spiralia</taxon>
        <taxon>Lophotrochozoa</taxon>
        <taxon>Platyhelminthes</taxon>
        <taxon>Trematoda</taxon>
        <taxon>Digenea</taxon>
        <taxon>Opisthorchiida</taxon>
        <taxon>Opisthorchiata</taxon>
        <taxon>Opisthorchiidae</taxon>
        <taxon>Opisthorchis</taxon>
    </lineage>
</organism>
<keyword evidence="4" id="KW-0963">Cytoplasm</keyword>
<keyword evidence="5" id="KW-0206">Cytoskeleton</keyword>
<dbReference type="InterPro" id="IPR027777">
    <property type="entry name" value="DCTN6"/>
</dbReference>
<dbReference type="GO" id="GO:0070840">
    <property type="term" value="F:dynein complex binding"/>
    <property type="evidence" value="ECO:0007669"/>
    <property type="project" value="TreeGrafter"/>
</dbReference>
<comment type="function">
    <text evidence="6">Part of the dynactin complex that activates the molecular motor dynein for ultra-processive transport along microtubules.</text>
</comment>
<dbReference type="SUPFAM" id="SSF51161">
    <property type="entry name" value="Trimeric LpxA-like enzymes"/>
    <property type="match status" value="1"/>
</dbReference>
<dbReference type="Gene3D" id="2.160.10.10">
    <property type="entry name" value="Hexapeptide repeat proteins"/>
    <property type="match status" value="1"/>
</dbReference>
<proteinExistence type="inferred from homology"/>
<evidence type="ECO:0000256" key="1">
    <source>
        <dbReference type="ARBA" id="ARBA00004245"/>
    </source>
</evidence>
<sequence length="186" mass="20442">MRPVLDRLNHMDKQQPVLSSRNQARITPGAVVCSECELCGEVVIGAGTIVHPKARIVAEAGPIHIGAFNLIEEQVEIINRTPDTVLKIGDHNVFEVGARCEAMEIGDNNVFEAKSFVGPHMRITNGCVIGAMCSLMSDETLPECTVIYGEQVSFCYCCYVHATLIQIPDLLSSQLVYINTHWDEAK</sequence>
<dbReference type="Proteomes" id="UP000308267">
    <property type="component" value="Unassembled WGS sequence"/>
</dbReference>
<name>A0A4S2LE93_OPIFE</name>
<keyword evidence="8" id="KW-1185">Reference proteome</keyword>
<evidence type="ECO:0000313" key="8">
    <source>
        <dbReference type="Proteomes" id="UP000308267"/>
    </source>
</evidence>
<gene>
    <name evidence="7" type="ORF">CRM22_007783</name>
</gene>
<reference evidence="7 8" key="1">
    <citation type="journal article" date="2019" name="BMC Genomics">
        <title>New insights from Opisthorchis felineus genome: update on genomics of the epidemiologically important liver flukes.</title>
        <authorList>
            <person name="Ershov N.I."/>
            <person name="Mordvinov V.A."/>
            <person name="Prokhortchouk E.B."/>
            <person name="Pakharukova M.Y."/>
            <person name="Gunbin K.V."/>
            <person name="Ustyantsev K."/>
            <person name="Genaev M.A."/>
            <person name="Blinov A.G."/>
            <person name="Mazur A."/>
            <person name="Boulygina E."/>
            <person name="Tsygankova S."/>
            <person name="Khrameeva E."/>
            <person name="Chekanov N."/>
            <person name="Fan G."/>
            <person name="Xiao A."/>
            <person name="Zhang H."/>
            <person name="Xu X."/>
            <person name="Yang H."/>
            <person name="Solovyev V."/>
            <person name="Lee S.M."/>
            <person name="Liu X."/>
            <person name="Afonnikov D.A."/>
            <person name="Skryabin K.G."/>
        </authorList>
    </citation>
    <scope>NUCLEOTIDE SEQUENCE [LARGE SCALE GENOMIC DNA]</scope>
    <source>
        <strain evidence="7">AK-0245</strain>
        <tissue evidence="7">Whole organism</tissue>
    </source>
</reference>
<dbReference type="PANTHER" id="PTHR13072:SF0">
    <property type="entry name" value="DYNACTIN SUBUNIT 6"/>
    <property type="match status" value="1"/>
</dbReference>
<protein>
    <recommendedName>
        <fullName evidence="3">Dynactin subunit 6</fullName>
    </recommendedName>
</protein>
<accession>A0A4S2LE93</accession>